<feature type="region of interest" description="Disordered" evidence="1">
    <location>
        <begin position="1"/>
        <end position="55"/>
    </location>
</feature>
<sequence length="200" mass="22615">MPPTTPPRIFGSNSGKSPEFSFGSPDEDSQGRLSFNAPRASHRAGSSRDGSSTLNEPTGFAALVAEMRDVKELLRAVLMEKSPVQQHQDHLPIYKTGDLLASPLYDFYSEAEMIDLARNQCPNEGRMGLFREHFLSQFCPEDAVLRIHRTDPSQPRPARRPYLRWSKKRDPSIRRSLESDDAKHLVEADWPEVISPGKIW</sequence>
<dbReference type="EMBL" id="JAKJXP020000018">
    <property type="protein sequence ID" value="KAK7754728.1"/>
    <property type="molecule type" value="Genomic_DNA"/>
</dbReference>
<keyword evidence="3" id="KW-1185">Reference proteome</keyword>
<protein>
    <submittedName>
        <fullName evidence="2">Uncharacterized protein</fullName>
    </submittedName>
</protein>
<proteinExistence type="predicted"/>
<organism evidence="2 3">
    <name type="scientific">Diatrype stigma</name>
    <dbReference type="NCBI Taxonomy" id="117547"/>
    <lineage>
        <taxon>Eukaryota</taxon>
        <taxon>Fungi</taxon>
        <taxon>Dikarya</taxon>
        <taxon>Ascomycota</taxon>
        <taxon>Pezizomycotina</taxon>
        <taxon>Sordariomycetes</taxon>
        <taxon>Xylariomycetidae</taxon>
        <taxon>Xylariales</taxon>
        <taxon>Diatrypaceae</taxon>
        <taxon>Diatrype</taxon>
    </lineage>
</organism>
<feature type="region of interest" description="Disordered" evidence="1">
    <location>
        <begin position="149"/>
        <end position="179"/>
    </location>
</feature>
<gene>
    <name evidence="2" type="ORF">SLS62_003286</name>
</gene>
<name>A0AAN9YQ16_9PEZI</name>
<dbReference type="Proteomes" id="UP001320420">
    <property type="component" value="Unassembled WGS sequence"/>
</dbReference>
<evidence type="ECO:0000256" key="1">
    <source>
        <dbReference type="SAM" id="MobiDB-lite"/>
    </source>
</evidence>
<evidence type="ECO:0000313" key="2">
    <source>
        <dbReference type="EMBL" id="KAK7754728.1"/>
    </source>
</evidence>
<dbReference type="AlphaFoldDB" id="A0AAN9YQ16"/>
<comment type="caution">
    <text evidence="2">The sequence shown here is derived from an EMBL/GenBank/DDBJ whole genome shotgun (WGS) entry which is preliminary data.</text>
</comment>
<feature type="compositionally biased region" description="Basic and acidic residues" evidence="1">
    <location>
        <begin position="168"/>
        <end position="179"/>
    </location>
</feature>
<reference evidence="2 3" key="1">
    <citation type="submission" date="2024-02" db="EMBL/GenBank/DDBJ databases">
        <title>De novo assembly and annotation of 12 fungi associated with fruit tree decline syndrome in Ontario, Canada.</title>
        <authorList>
            <person name="Sulman M."/>
            <person name="Ellouze W."/>
            <person name="Ilyukhin E."/>
        </authorList>
    </citation>
    <scope>NUCLEOTIDE SEQUENCE [LARGE SCALE GENOMIC DNA]</scope>
    <source>
        <strain evidence="2 3">M11/M66-122</strain>
    </source>
</reference>
<evidence type="ECO:0000313" key="3">
    <source>
        <dbReference type="Proteomes" id="UP001320420"/>
    </source>
</evidence>
<accession>A0AAN9YQ16</accession>
<feature type="compositionally biased region" description="Basic residues" evidence="1">
    <location>
        <begin position="157"/>
        <end position="167"/>
    </location>
</feature>